<dbReference type="AlphaFoldDB" id="A0A9N8YSF2"/>
<dbReference type="EMBL" id="CAJVPY010000099">
    <property type="protein sequence ID" value="CAG8449768.1"/>
    <property type="molecule type" value="Genomic_DNA"/>
</dbReference>
<dbReference type="PANTHER" id="PTHR43762">
    <property type="entry name" value="L-GULONOLACTONE OXIDASE"/>
    <property type="match status" value="1"/>
</dbReference>
<accession>A0A9N8YSF2</accession>
<dbReference type="InterPro" id="IPR016169">
    <property type="entry name" value="FAD-bd_PCMH_sub2"/>
</dbReference>
<dbReference type="InterPro" id="IPR036318">
    <property type="entry name" value="FAD-bd_PCMH-like_sf"/>
</dbReference>
<dbReference type="InterPro" id="IPR010031">
    <property type="entry name" value="FAD_lactone_oxidase-like"/>
</dbReference>
<reference evidence="1" key="1">
    <citation type="submission" date="2021-06" db="EMBL/GenBank/DDBJ databases">
        <authorList>
            <person name="Kallberg Y."/>
            <person name="Tangrot J."/>
            <person name="Rosling A."/>
        </authorList>
    </citation>
    <scope>NUCLEOTIDE SEQUENCE</scope>
    <source>
        <strain evidence="1">MA453B</strain>
    </source>
</reference>
<evidence type="ECO:0000313" key="1">
    <source>
        <dbReference type="EMBL" id="CAG8449768.1"/>
    </source>
</evidence>
<organism evidence="1 2">
    <name type="scientific">Dentiscutata erythropus</name>
    <dbReference type="NCBI Taxonomy" id="1348616"/>
    <lineage>
        <taxon>Eukaryota</taxon>
        <taxon>Fungi</taxon>
        <taxon>Fungi incertae sedis</taxon>
        <taxon>Mucoromycota</taxon>
        <taxon>Glomeromycotina</taxon>
        <taxon>Glomeromycetes</taxon>
        <taxon>Diversisporales</taxon>
        <taxon>Gigasporaceae</taxon>
        <taxon>Dentiscutata</taxon>
    </lineage>
</organism>
<proteinExistence type="predicted"/>
<evidence type="ECO:0000313" key="2">
    <source>
        <dbReference type="Proteomes" id="UP000789405"/>
    </source>
</evidence>
<sequence length="106" mass="12058">MSDQLCSMKIVTGSGEVCELNEEVSESEFNAAKVNLGLLGIIYSSTFRVQPIYNLRMTDNFVPINEWLNPMNIKNLLESSDSIELFYWPFNGFNQSDPNPLDSNRD</sequence>
<dbReference type="SUPFAM" id="SSF56176">
    <property type="entry name" value="FAD-binding/transporter-associated domain-like"/>
    <property type="match status" value="1"/>
</dbReference>
<dbReference type="GO" id="GO:0016899">
    <property type="term" value="F:oxidoreductase activity, acting on the CH-OH group of donors, oxygen as acceptor"/>
    <property type="evidence" value="ECO:0007669"/>
    <property type="project" value="InterPro"/>
</dbReference>
<name>A0A9N8YSF2_9GLOM</name>
<dbReference type="Proteomes" id="UP000789405">
    <property type="component" value="Unassembled WGS sequence"/>
</dbReference>
<keyword evidence="2" id="KW-1185">Reference proteome</keyword>
<protein>
    <submittedName>
        <fullName evidence="1">6426_t:CDS:1</fullName>
    </submittedName>
</protein>
<gene>
    <name evidence="1" type="ORF">DERYTH_LOCUS445</name>
</gene>
<dbReference type="OrthoDB" id="610608at2759"/>
<dbReference type="Gene3D" id="3.30.465.10">
    <property type="match status" value="1"/>
</dbReference>
<comment type="caution">
    <text evidence="1">The sequence shown here is derived from an EMBL/GenBank/DDBJ whole genome shotgun (WGS) entry which is preliminary data.</text>
</comment>
<dbReference type="PANTHER" id="PTHR43762:SF1">
    <property type="entry name" value="D-ARABINONO-1,4-LACTONE OXIDASE"/>
    <property type="match status" value="1"/>
</dbReference>
<dbReference type="GO" id="GO:0050660">
    <property type="term" value="F:flavin adenine dinucleotide binding"/>
    <property type="evidence" value="ECO:0007669"/>
    <property type="project" value="InterPro"/>
</dbReference>